<evidence type="ECO:0000313" key="2">
    <source>
        <dbReference type="Proteomes" id="UP000198990"/>
    </source>
</evidence>
<dbReference type="RefSeq" id="WP_177170891.1">
    <property type="nucleotide sequence ID" value="NZ_FNZN01000001.1"/>
</dbReference>
<dbReference type="Proteomes" id="UP000198990">
    <property type="component" value="Unassembled WGS sequence"/>
</dbReference>
<dbReference type="SUPFAM" id="SSF49344">
    <property type="entry name" value="CBD9-like"/>
    <property type="match status" value="1"/>
</dbReference>
<organism evidence="1 2">
    <name type="scientific">Maribacter orientalis</name>
    <dbReference type="NCBI Taxonomy" id="228957"/>
    <lineage>
        <taxon>Bacteria</taxon>
        <taxon>Pseudomonadati</taxon>
        <taxon>Bacteroidota</taxon>
        <taxon>Flavobacteriia</taxon>
        <taxon>Flavobacteriales</taxon>
        <taxon>Flavobacteriaceae</taxon>
        <taxon>Maribacter</taxon>
    </lineage>
</organism>
<accession>A0A1H7F1B4</accession>
<gene>
    <name evidence="1" type="ORF">SAMN04488008_10127</name>
</gene>
<protein>
    <submittedName>
        <fullName evidence="1">Uncharacterized protein</fullName>
    </submittedName>
</protein>
<proteinExistence type="predicted"/>
<dbReference type="Gene3D" id="2.60.40.1190">
    <property type="match status" value="1"/>
</dbReference>
<dbReference type="AlphaFoldDB" id="A0A1H7F1B4"/>
<dbReference type="EMBL" id="FNZN01000001">
    <property type="protein sequence ID" value="SEK19788.1"/>
    <property type="molecule type" value="Genomic_DNA"/>
</dbReference>
<evidence type="ECO:0000313" key="1">
    <source>
        <dbReference type="EMBL" id="SEK19788.1"/>
    </source>
</evidence>
<keyword evidence="2" id="KW-1185">Reference proteome</keyword>
<dbReference type="STRING" id="228957.SAMN04488008_10127"/>
<reference evidence="2" key="1">
    <citation type="submission" date="2016-10" db="EMBL/GenBank/DDBJ databases">
        <authorList>
            <person name="Varghese N."/>
            <person name="Submissions S."/>
        </authorList>
    </citation>
    <scope>NUCLEOTIDE SEQUENCE [LARGE SCALE GENOMIC DNA]</scope>
    <source>
        <strain evidence="2">DSM 16471</strain>
    </source>
</reference>
<name>A0A1H7F1B4_9FLAO</name>
<sequence length="53" mass="6339">MENDLIWQQIMPLVLKENRSGNEIQEAGLKTYVKECYDDNTLYFFFMCNTLDI</sequence>